<proteinExistence type="predicted"/>
<keyword evidence="2" id="KW-0732">Signal</keyword>
<feature type="signal peptide" evidence="2">
    <location>
        <begin position="1"/>
        <end position="25"/>
    </location>
</feature>
<keyword evidence="1" id="KW-1133">Transmembrane helix</keyword>
<accession>A0A6M0LEM7</accession>
<protein>
    <submittedName>
        <fullName evidence="3">Uncharacterized protein</fullName>
    </submittedName>
</protein>
<dbReference type="Proteomes" id="UP000473091">
    <property type="component" value="Unassembled WGS sequence"/>
</dbReference>
<reference evidence="3 4" key="1">
    <citation type="submission" date="2019-09" db="EMBL/GenBank/DDBJ databases">
        <authorList>
            <person name="Pidcock S.E."/>
            <person name="Huws S.A."/>
        </authorList>
    </citation>
    <scope>NUCLEOTIDE SEQUENCE [LARGE SCALE GENOMIC DNA]</scope>
    <source>
        <strain evidence="3 4">MZ8</strain>
    </source>
</reference>
<keyword evidence="1" id="KW-0472">Membrane</keyword>
<evidence type="ECO:0000256" key="2">
    <source>
        <dbReference type="SAM" id="SignalP"/>
    </source>
</evidence>
<name>A0A6M0LEM7_PSEXY</name>
<evidence type="ECO:0000313" key="4">
    <source>
        <dbReference type="Proteomes" id="UP000473091"/>
    </source>
</evidence>
<gene>
    <name evidence="3" type="ORF">F0Q01_04125</name>
</gene>
<sequence length="271" mass="30005">MKKGIMLSLAMATVFTVGTSTVSKAASGIELNYEDVGVSITLSDKYNYVYDAENIYGDDISEYGINPDTIVKSIKSTPGVYFKALYVDDNNYFRESYMSFIEGEDKFGHLKDYSKEDLAKCGENFVKEMEDGVGKDGIKSVEYKDIFYTEGGLPYFQFVITGTNTDGDYTSGYLFTIANNNYYYFYTRSYAPSVDADSLLKDSQELVEGVEITYDKNIKSNANISGGIDWKKVGSKSAYGAVFGAVIGASISAINKKNKKKKNVKNTVEKA</sequence>
<reference evidence="3 4" key="2">
    <citation type="submission" date="2020-03" db="EMBL/GenBank/DDBJ databases">
        <title>Investigating the evolutionary divergence of the Butyrivibrio group.</title>
        <authorList>
            <person name="Skvortsov T."/>
            <person name="Santos F.G."/>
            <person name="Ting K.S."/>
            <person name="Creevey C.J."/>
        </authorList>
    </citation>
    <scope>NUCLEOTIDE SEQUENCE [LARGE SCALE GENOMIC DNA]</scope>
    <source>
        <strain evidence="3 4">MZ8</strain>
    </source>
</reference>
<dbReference type="EMBL" id="VTVE01000001">
    <property type="protein sequence ID" value="NEX01068.1"/>
    <property type="molecule type" value="Genomic_DNA"/>
</dbReference>
<organism evidence="3 4">
    <name type="scientific">Pseudobutyrivibrio xylanivorans</name>
    <dbReference type="NCBI Taxonomy" id="185007"/>
    <lineage>
        <taxon>Bacteria</taxon>
        <taxon>Bacillati</taxon>
        <taxon>Bacillota</taxon>
        <taxon>Clostridia</taxon>
        <taxon>Lachnospirales</taxon>
        <taxon>Lachnospiraceae</taxon>
        <taxon>Pseudobutyrivibrio</taxon>
    </lineage>
</organism>
<evidence type="ECO:0000256" key="1">
    <source>
        <dbReference type="SAM" id="Phobius"/>
    </source>
</evidence>
<dbReference type="AlphaFoldDB" id="A0A6M0LEM7"/>
<feature type="transmembrane region" description="Helical" evidence="1">
    <location>
        <begin position="238"/>
        <end position="255"/>
    </location>
</feature>
<comment type="caution">
    <text evidence="3">The sequence shown here is derived from an EMBL/GenBank/DDBJ whole genome shotgun (WGS) entry which is preliminary data.</text>
</comment>
<feature type="chain" id="PRO_5027004480" evidence="2">
    <location>
        <begin position="26"/>
        <end position="271"/>
    </location>
</feature>
<evidence type="ECO:0000313" key="3">
    <source>
        <dbReference type="EMBL" id="NEX01068.1"/>
    </source>
</evidence>
<dbReference type="RefSeq" id="WP_090486555.1">
    <property type="nucleotide sequence ID" value="NZ_VTVE01000001.1"/>
</dbReference>
<keyword evidence="1" id="KW-0812">Transmembrane</keyword>